<dbReference type="InterPro" id="IPR039891">
    <property type="entry name" value="VWA8"/>
</dbReference>
<name>A0A2H1X2B9_SPOFR</name>
<protein>
    <submittedName>
        <fullName evidence="2">SFRICE_033485</fullName>
    </submittedName>
</protein>
<evidence type="ECO:0000256" key="1">
    <source>
        <dbReference type="SAM" id="MobiDB-lite"/>
    </source>
</evidence>
<dbReference type="GO" id="GO:0005737">
    <property type="term" value="C:cytoplasm"/>
    <property type="evidence" value="ECO:0007669"/>
    <property type="project" value="TreeGrafter"/>
</dbReference>
<evidence type="ECO:0000313" key="2">
    <source>
        <dbReference type="EMBL" id="SOQ59392.1"/>
    </source>
</evidence>
<gene>
    <name evidence="2" type="ORF">SFRICE_033485</name>
</gene>
<accession>A0A2H1X2B9</accession>
<dbReference type="EMBL" id="ODYU01012873">
    <property type="protein sequence ID" value="SOQ59392.1"/>
    <property type="molecule type" value="Genomic_DNA"/>
</dbReference>
<dbReference type="AlphaFoldDB" id="A0A2H1X2B9"/>
<dbReference type="PANTHER" id="PTHR21610">
    <property type="entry name" value="VON WILLEBRAND FACTOR A DOMAIN-CONTAINING PROTEIN 8"/>
    <property type="match status" value="1"/>
</dbReference>
<dbReference type="PANTHER" id="PTHR21610:SF9">
    <property type="entry name" value="VON WILLEBRAND FACTOR A DOMAIN-CONTAINING PROTEIN 8"/>
    <property type="match status" value="1"/>
</dbReference>
<organism evidence="2">
    <name type="scientific">Spodoptera frugiperda</name>
    <name type="common">Fall armyworm</name>
    <dbReference type="NCBI Taxonomy" id="7108"/>
    <lineage>
        <taxon>Eukaryota</taxon>
        <taxon>Metazoa</taxon>
        <taxon>Ecdysozoa</taxon>
        <taxon>Arthropoda</taxon>
        <taxon>Hexapoda</taxon>
        <taxon>Insecta</taxon>
        <taxon>Pterygota</taxon>
        <taxon>Neoptera</taxon>
        <taxon>Endopterygota</taxon>
        <taxon>Lepidoptera</taxon>
        <taxon>Glossata</taxon>
        <taxon>Ditrysia</taxon>
        <taxon>Noctuoidea</taxon>
        <taxon>Noctuidae</taxon>
        <taxon>Amphipyrinae</taxon>
        <taxon>Spodoptera</taxon>
    </lineage>
</organism>
<feature type="region of interest" description="Disordered" evidence="1">
    <location>
        <begin position="77"/>
        <end position="96"/>
    </location>
</feature>
<proteinExistence type="predicted"/>
<sequence>MNRKAFEERLKEIKMSEFDAKLYGQFHRAVQQQIGALRGVLAELQAKKKERHWSRHQTSGELDDGKIIEGLAGERSIYRRRTDQEPPPGAPPDKPKRLRLVVDVSGIHRWTWLHDWHGDWPPGSRAMFNSYDGRLERSMEAVVLLTEALKGYEARIRYDMLGHSGEEHALQLVRLDRPPENEKERLQFRVTEGLFIMRVCADAATSRTLLTSTILRFKSSTFN</sequence>
<reference evidence="2" key="1">
    <citation type="submission" date="2016-07" db="EMBL/GenBank/DDBJ databases">
        <authorList>
            <person name="Bretaudeau A."/>
        </authorList>
    </citation>
    <scope>NUCLEOTIDE SEQUENCE</scope>
    <source>
        <strain evidence="2">Rice</strain>
        <tissue evidence="2">Whole body</tissue>
    </source>
</reference>